<dbReference type="SUPFAM" id="SSF53850">
    <property type="entry name" value="Periplasmic binding protein-like II"/>
    <property type="match status" value="1"/>
</dbReference>
<evidence type="ECO:0000256" key="5">
    <source>
        <dbReference type="ARBA" id="ARBA00023288"/>
    </source>
</evidence>
<name>A0ABN8H1Q7_9BACL</name>
<dbReference type="InterPro" id="IPR050490">
    <property type="entry name" value="Bact_solute-bd_prot1"/>
</dbReference>
<dbReference type="InterPro" id="IPR006059">
    <property type="entry name" value="SBP"/>
</dbReference>
<protein>
    <submittedName>
        <fullName evidence="7">Lipoprotein LipO</fullName>
    </submittedName>
</protein>
<evidence type="ECO:0000256" key="1">
    <source>
        <dbReference type="ARBA" id="ARBA00022475"/>
    </source>
</evidence>
<dbReference type="Pfam" id="PF01547">
    <property type="entry name" value="SBP_bac_1"/>
    <property type="match status" value="1"/>
</dbReference>
<dbReference type="PANTHER" id="PTHR43649:SF33">
    <property type="entry name" value="POLYGALACTURONAN_RHAMNOGALACTURONAN-BINDING PROTEIN YTCQ"/>
    <property type="match status" value="1"/>
</dbReference>
<proteinExistence type="predicted"/>
<feature type="chain" id="PRO_5047317382" evidence="6">
    <location>
        <begin position="21"/>
        <end position="509"/>
    </location>
</feature>
<accession>A0ABN8H1Q7</accession>
<keyword evidence="8" id="KW-1185">Reference proteome</keyword>
<reference evidence="7" key="1">
    <citation type="submission" date="2022-01" db="EMBL/GenBank/DDBJ databases">
        <authorList>
            <person name="Criscuolo A."/>
        </authorList>
    </citation>
    <scope>NUCLEOTIDE SEQUENCE</scope>
    <source>
        <strain evidence="7">CIP111891</strain>
    </source>
</reference>
<keyword evidence="2 6" id="KW-0732">Signal</keyword>
<dbReference type="RefSeq" id="WP_236291063.1">
    <property type="nucleotide sequence ID" value="NZ_CAKMMW010000018.1"/>
</dbReference>
<evidence type="ECO:0000256" key="2">
    <source>
        <dbReference type="ARBA" id="ARBA00022729"/>
    </source>
</evidence>
<feature type="signal peptide" evidence="6">
    <location>
        <begin position="1"/>
        <end position="20"/>
    </location>
</feature>
<evidence type="ECO:0000256" key="4">
    <source>
        <dbReference type="ARBA" id="ARBA00023139"/>
    </source>
</evidence>
<evidence type="ECO:0000313" key="8">
    <source>
        <dbReference type="Proteomes" id="UP000838821"/>
    </source>
</evidence>
<keyword evidence="5 7" id="KW-0449">Lipoprotein</keyword>
<comment type="caution">
    <text evidence="7">The sequence shown here is derived from an EMBL/GenBank/DDBJ whole genome shotgun (WGS) entry which is preliminary data.</text>
</comment>
<organism evidence="7 8">
    <name type="scientific">Paenibacillus allorhizoplanae</name>
    <dbReference type="NCBI Taxonomy" id="2905648"/>
    <lineage>
        <taxon>Bacteria</taxon>
        <taxon>Bacillati</taxon>
        <taxon>Bacillota</taxon>
        <taxon>Bacilli</taxon>
        <taxon>Bacillales</taxon>
        <taxon>Paenibacillaceae</taxon>
        <taxon>Paenibacillus</taxon>
    </lineage>
</organism>
<keyword evidence="1" id="KW-1003">Cell membrane</keyword>
<dbReference type="Proteomes" id="UP000838821">
    <property type="component" value="Unassembled WGS sequence"/>
</dbReference>
<gene>
    <name evidence="7" type="primary">lipO_37</name>
    <name evidence="7" type="ORF">PAECIP111891_04937</name>
</gene>
<evidence type="ECO:0000256" key="6">
    <source>
        <dbReference type="SAM" id="SignalP"/>
    </source>
</evidence>
<sequence length="509" mass="57034">MRNKKVKMLAAMLLVTVLLAACSGKNETTGGDTTPQSASPTAAATPLKFSMSINGGDNPYITKVGNLANDKYVQEINKRANVELDFKVKSHKNYAQEMQLMFASGVIPDLVLDAGDTTSPNIAVAVNSGVFMQLDELLEKHKAELPNLMKAIPKEAWEQEKVGGKQYGVPVAYLSNGLNESLYIRKDLLTKYNLKAPTTLDEAVQVMKVFKQNGMKYPYSGREKWSYTSTFIYPFGVATNRWNVVNNEMVPDTIRPEMKEALAFNRKLREDGLMDPETLTTSSTDWTNKIKTGQVGMFTHVPSSFRDWNEGLKAHVTDGEFIIIPALKGPRGAAGAPVSPLISASIYINKNFKEPLRALKFLDWLATEDAQAFLSYGFETKENFKLPTETDKLNEYTFLSTLRFVRDSTFNKNTIDLDPNGKVLKDFLANVAPKEGYHAYKVPSDLTAYKKVPELKNNDLFYEYAAKIFLGQLPVDAFDDYVKEYKKRGGEEVIKEATQLFKDGKLIKY</sequence>
<keyword evidence="4" id="KW-0564">Palmitate</keyword>
<dbReference type="PROSITE" id="PS51257">
    <property type="entry name" value="PROKAR_LIPOPROTEIN"/>
    <property type="match status" value="1"/>
</dbReference>
<evidence type="ECO:0000313" key="7">
    <source>
        <dbReference type="EMBL" id="CAH1219608.1"/>
    </source>
</evidence>
<dbReference type="Gene3D" id="3.40.190.10">
    <property type="entry name" value="Periplasmic binding protein-like II"/>
    <property type="match status" value="2"/>
</dbReference>
<keyword evidence="3" id="KW-0472">Membrane</keyword>
<evidence type="ECO:0000256" key="3">
    <source>
        <dbReference type="ARBA" id="ARBA00023136"/>
    </source>
</evidence>
<dbReference type="PANTHER" id="PTHR43649">
    <property type="entry name" value="ARABINOSE-BINDING PROTEIN-RELATED"/>
    <property type="match status" value="1"/>
</dbReference>
<dbReference type="EMBL" id="CAKMMW010000018">
    <property type="protein sequence ID" value="CAH1219608.1"/>
    <property type="molecule type" value="Genomic_DNA"/>
</dbReference>